<proteinExistence type="inferred from homology"/>
<dbReference type="PANTHER" id="PTHR10091:SF0">
    <property type="entry name" value="GALACTOSE MUTAROTASE"/>
    <property type="match status" value="1"/>
</dbReference>
<evidence type="ECO:0000256" key="9">
    <source>
        <dbReference type="ARBA" id="ARBA00022490"/>
    </source>
</evidence>
<evidence type="ECO:0000256" key="6">
    <source>
        <dbReference type="ARBA" id="ARBA00011245"/>
    </source>
</evidence>
<comment type="function">
    <text evidence="14">Mutarotase that catalyzes the interconversion of beta-D-galactose and alpha-D-galactose during galactose metabolism. Beta-D-galactose is metabolized in the liver into glucose 1-phosphate, the primary metabolic fuel, by the action of four enzymes that constitute the Leloir pathway: GALM, GALK1 (galactokinase), GALT (galactose-1-phosphate uridylyltransferase) and GALE (UDP-galactose-4'-epimerase). Involved in the maintenance of the equilibrium between the beta- and alpha-anomers of galactose, therefore ensuring a sufficient supply of the alpha-anomer for GALK1. Also active on D-glucose although shows a preference for galactose over glucose.</text>
</comment>
<evidence type="ECO:0000256" key="5">
    <source>
        <dbReference type="ARBA" id="ARBA00006206"/>
    </source>
</evidence>
<dbReference type="InterPro" id="IPR011013">
    <property type="entry name" value="Gal_mutarotase_sf_dom"/>
</dbReference>
<evidence type="ECO:0000256" key="3">
    <source>
        <dbReference type="ARBA" id="ARBA00004496"/>
    </source>
</evidence>
<comment type="catalytic activity">
    <reaction evidence="1">
        <text>alpha-D-glucose = beta-D-glucose</text>
        <dbReference type="Rhea" id="RHEA:10264"/>
        <dbReference type="ChEBI" id="CHEBI:15903"/>
        <dbReference type="ChEBI" id="CHEBI:17925"/>
        <dbReference type="EC" id="5.1.3.3"/>
    </reaction>
</comment>
<evidence type="ECO:0000256" key="1">
    <source>
        <dbReference type="ARBA" id="ARBA00001614"/>
    </source>
</evidence>
<dbReference type="InterPro" id="IPR047215">
    <property type="entry name" value="Galactose_mutarotase-like"/>
</dbReference>
<keyword evidence="11" id="KW-0413">Isomerase</keyword>
<evidence type="ECO:0000256" key="10">
    <source>
        <dbReference type="ARBA" id="ARBA00022553"/>
    </source>
</evidence>
<evidence type="ECO:0000256" key="14">
    <source>
        <dbReference type="ARBA" id="ARBA00045743"/>
    </source>
</evidence>
<evidence type="ECO:0000313" key="16">
    <source>
        <dbReference type="Proteomes" id="UP000092461"/>
    </source>
</evidence>
<dbReference type="AlphaFoldDB" id="A0A1B0GI99"/>
<name>A0A1B0GI99_LUTLO</name>
<dbReference type="EMBL" id="AJWK01013596">
    <property type="status" value="NOT_ANNOTATED_CDS"/>
    <property type="molecule type" value="Genomic_DNA"/>
</dbReference>
<reference evidence="15" key="1">
    <citation type="submission" date="2020-05" db="UniProtKB">
        <authorList>
            <consortium name="EnsemblMetazoa"/>
        </authorList>
    </citation>
    <scope>IDENTIFICATION</scope>
    <source>
        <strain evidence="15">Jacobina</strain>
    </source>
</reference>
<comment type="pathway">
    <text evidence="4">Carbohydrate metabolism; galactose metabolism.</text>
</comment>
<dbReference type="VEuPathDB" id="VectorBase:LLONM1_003714"/>
<keyword evidence="9" id="KW-0963">Cytoplasm</keyword>
<dbReference type="VEuPathDB" id="VectorBase:LLOJ004313"/>
<dbReference type="Pfam" id="PF01263">
    <property type="entry name" value="Aldose_epim"/>
    <property type="match status" value="1"/>
</dbReference>
<dbReference type="GO" id="GO:0004034">
    <property type="term" value="F:aldose 1-epimerase activity"/>
    <property type="evidence" value="ECO:0007669"/>
    <property type="project" value="UniProtKB-EC"/>
</dbReference>
<dbReference type="UniPathway" id="UPA00214"/>
<comment type="subunit">
    <text evidence="6">Monomer.</text>
</comment>
<evidence type="ECO:0000256" key="4">
    <source>
        <dbReference type="ARBA" id="ARBA00004947"/>
    </source>
</evidence>
<evidence type="ECO:0000256" key="13">
    <source>
        <dbReference type="ARBA" id="ARBA00032729"/>
    </source>
</evidence>
<accession>A0A1B0GI99</accession>
<comment type="catalytic activity">
    <reaction evidence="2">
        <text>alpha-D-galactose = beta-D-galactose</text>
        <dbReference type="Rhea" id="RHEA:28675"/>
        <dbReference type="ChEBI" id="CHEBI:27667"/>
        <dbReference type="ChEBI" id="CHEBI:28061"/>
        <dbReference type="EC" id="5.1.3.3"/>
    </reaction>
    <physiologicalReaction direction="right-to-left" evidence="2">
        <dbReference type="Rhea" id="RHEA:28677"/>
    </physiologicalReaction>
</comment>
<evidence type="ECO:0000256" key="11">
    <source>
        <dbReference type="ARBA" id="ARBA00023235"/>
    </source>
</evidence>
<protein>
    <recommendedName>
        <fullName evidence="8">Galactose mutarotase</fullName>
        <ecNumber evidence="7">5.1.3.3</ecNumber>
    </recommendedName>
    <alternativeName>
        <fullName evidence="13">Aldose 1-epimerase</fullName>
    </alternativeName>
</protein>
<dbReference type="GO" id="GO:0006006">
    <property type="term" value="P:glucose metabolic process"/>
    <property type="evidence" value="ECO:0007669"/>
    <property type="project" value="TreeGrafter"/>
</dbReference>
<dbReference type="PANTHER" id="PTHR10091">
    <property type="entry name" value="ALDOSE-1-EPIMERASE"/>
    <property type="match status" value="1"/>
</dbReference>
<evidence type="ECO:0000313" key="15">
    <source>
        <dbReference type="EnsemblMetazoa" id="LLOJ004313-PA"/>
    </source>
</evidence>
<keyword evidence="10" id="KW-0597">Phosphoprotein</keyword>
<dbReference type="GO" id="GO:0005737">
    <property type="term" value="C:cytoplasm"/>
    <property type="evidence" value="ECO:0007669"/>
    <property type="project" value="UniProtKB-SubCell"/>
</dbReference>
<evidence type="ECO:0000256" key="8">
    <source>
        <dbReference type="ARBA" id="ARBA00021023"/>
    </source>
</evidence>
<keyword evidence="12" id="KW-0119">Carbohydrate metabolism</keyword>
<comment type="similarity">
    <text evidence="5">Belongs to the aldose epimerase family.</text>
</comment>
<dbReference type="Gene3D" id="2.70.98.10">
    <property type="match status" value="1"/>
</dbReference>
<dbReference type="PROSITE" id="PS00545">
    <property type="entry name" value="ALDOSE_1_EPIMERASE"/>
    <property type="match status" value="1"/>
</dbReference>
<evidence type="ECO:0000256" key="2">
    <source>
        <dbReference type="ARBA" id="ARBA00001712"/>
    </source>
</evidence>
<dbReference type="Proteomes" id="UP000092461">
    <property type="component" value="Unassembled WGS sequence"/>
</dbReference>
<comment type="subcellular location">
    <subcellularLocation>
        <location evidence="3">Cytoplasm</location>
    </subcellularLocation>
</comment>
<dbReference type="EnsemblMetazoa" id="LLOJ004313-RA">
    <property type="protein sequence ID" value="LLOJ004313-PA"/>
    <property type="gene ID" value="LLOJ004313"/>
</dbReference>
<dbReference type="InterPro" id="IPR008183">
    <property type="entry name" value="Aldose_1/G6P_1-epimerase"/>
</dbReference>
<dbReference type="GO" id="GO:0030246">
    <property type="term" value="F:carbohydrate binding"/>
    <property type="evidence" value="ECO:0007669"/>
    <property type="project" value="InterPro"/>
</dbReference>
<keyword evidence="16" id="KW-1185">Reference proteome</keyword>
<dbReference type="FunFam" id="2.70.98.10:FF:000003">
    <property type="entry name" value="Aldose 1-epimerase"/>
    <property type="match status" value="1"/>
</dbReference>
<dbReference type="InterPro" id="IPR018052">
    <property type="entry name" value="Ald1_epimerase_CS"/>
</dbReference>
<dbReference type="SUPFAM" id="SSF74650">
    <property type="entry name" value="Galactose mutarotase-like"/>
    <property type="match status" value="1"/>
</dbReference>
<evidence type="ECO:0000256" key="12">
    <source>
        <dbReference type="ARBA" id="ARBA00023277"/>
    </source>
</evidence>
<sequence>MVLLVHLLPSIESPSRREGFFLIEQIVWNIFFSTLSAAASREREFCNQVNCLAELIMSGRIVERDYQPRQSSSRGEVSVIQKDSHWQSDSIRNFYSSSAEEKCREMGKSSAVSLSVDSFGVMKDPMTKKEETVWIYTWRNAISCVTVKVISYGATILAIEAPDKNGVLQDVVMGFDTLEGYFNPLNPYFGATVGRVANRIANGKFFLDGKEYHVAKNWNGKHHLHGGIVGFDKFNWTGFVDGNALILSHFSPDGFEGYPGDLMVQVRYELTPDDALKINFSATTSKLTPINLTNHSYFNLGGHDSGSEEIYKHLVVINADKITETDAESIPTGKLLDVGGTPFDLRSEKALGVAFKATTANGYDDNFCVTKYTDGLTFVARAVHPTSGRFLEVYTDQPGVQFYTANFLPDPEDAAAAKLHGKGGGLYSKHGSFCFETQKYPDAVNHANFPSTIPQARRNLSPHLCLQIRL</sequence>
<dbReference type="InterPro" id="IPR014718">
    <property type="entry name" value="GH-type_carb-bd"/>
</dbReference>
<dbReference type="CDD" id="cd09019">
    <property type="entry name" value="galactose_mutarotase_like"/>
    <property type="match status" value="1"/>
</dbReference>
<dbReference type="EMBL" id="AJWK01013597">
    <property type="status" value="NOT_ANNOTATED_CDS"/>
    <property type="molecule type" value="Genomic_DNA"/>
</dbReference>
<dbReference type="EC" id="5.1.3.3" evidence="7"/>
<organism evidence="15 16">
    <name type="scientific">Lutzomyia longipalpis</name>
    <name type="common">Sand fly</name>
    <dbReference type="NCBI Taxonomy" id="7200"/>
    <lineage>
        <taxon>Eukaryota</taxon>
        <taxon>Metazoa</taxon>
        <taxon>Ecdysozoa</taxon>
        <taxon>Arthropoda</taxon>
        <taxon>Hexapoda</taxon>
        <taxon>Insecta</taxon>
        <taxon>Pterygota</taxon>
        <taxon>Neoptera</taxon>
        <taxon>Endopterygota</taxon>
        <taxon>Diptera</taxon>
        <taxon>Nematocera</taxon>
        <taxon>Psychodoidea</taxon>
        <taxon>Psychodidae</taxon>
        <taxon>Lutzomyia</taxon>
        <taxon>Lutzomyia</taxon>
    </lineage>
</organism>
<evidence type="ECO:0000256" key="7">
    <source>
        <dbReference type="ARBA" id="ARBA00013185"/>
    </source>
</evidence>
<dbReference type="GO" id="GO:0033499">
    <property type="term" value="P:galactose catabolic process via UDP-galactose, Leloir pathway"/>
    <property type="evidence" value="ECO:0007669"/>
    <property type="project" value="TreeGrafter"/>
</dbReference>